<dbReference type="Pfam" id="PF00149">
    <property type="entry name" value="Metallophos"/>
    <property type="match status" value="1"/>
</dbReference>
<gene>
    <name evidence="2" type="ORF">IAC95_04080</name>
</gene>
<sequence length="420" mass="47506">MASVLGVLLLLTAVFGIRWAVHSKTPAEGYGEYLFNGGETQFDLNLFPYLIIEEDATQLKVMQIADPQLKFGAFPSRDRKTFDLLERAITSQKPHLCVVTGDLALSLFTYDAFKYFAEFMEDMHTPWAFVYGNHDSQFDSSKYTIYNLLKQYPNCLFARGPADVYGESNYLVNIYKGTNSPENLAYSLVMLDSGMYPEAESVALTDWVYDWIHQDQIDWYNWAIDGLQAINPDIQSSMFFHIPIRQFADMYYADQLQKGNAIPSQIDVSTLGVASQVKGTVCESDKADTELVDAGYNVGIFYQGKDPTATTHPDIFASVQAQNSTKAIFCGHDHANTLKGYYDGIYLGYGLCSGYHTYPYFDSEWFLTKWFGLSDKVLYNADLWVDENGEKMQKGVTMIEIDLATEYGKLTVTDKQSKDL</sequence>
<dbReference type="InterPro" id="IPR004843">
    <property type="entry name" value="Calcineurin-like_PHP"/>
</dbReference>
<dbReference type="Gene3D" id="3.60.21.10">
    <property type="match status" value="1"/>
</dbReference>
<dbReference type="GO" id="GO:0016788">
    <property type="term" value="F:hydrolase activity, acting on ester bonds"/>
    <property type="evidence" value="ECO:0007669"/>
    <property type="project" value="TreeGrafter"/>
</dbReference>
<evidence type="ECO:0000313" key="2">
    <source>
        <dbReference type="EMBL" id="HIR66038.1"/>
    </source>
</evidence>
<dbReference type="InterPro" id="IPR029052">
    <property type="entry name" value="Metallo-depent_PP-like"/>
</dbReference>
<dbReference type="PANTHER" id="PTHR32440:SF0">
    <property type="entry name" value="PHOSPHATASE DCR2-RELATED"/>
    <property type="match status" value="1"/>
</dbReference>
<reference evidence="2" key="1">
    <citation type="submission" date="2020-10" db="EMBL/GenBank/DDBJ databases">
        <authorList>
            <person name="Gilroy R."/>
        </authorList>
    </citation>
    <scope>NUCLEOTIDE SEQUENCE</scope>
    <source>
        <strain evidence="2">CHK121-14286</strain>
    </source>
</reference>
<evidence type="ECO:0000313" key="3">
    <source>
        <dbReference type="Proteomes" id="UP000824200"/>
    </source>
</evidence>
<protein>
    <submittedName>
        <fullName evidence="2">Metallophosphoesterase</fullName>
    </submittedName>
</protein>
<evidence type="ECO:0000259" key="1">
    <source>
        <dbReference type="Pfam" id="PF00149"/>
    </source>
</evidence>
<organism evidence="2 3">
    <name type="scientific">Candidatus Fimimonas gallinarum</name>
    <dbReference type="NCBI Taxonomy" id="2840821"/>
    <lineage>
        <taxon>Bacteria</taxon>
        <taxon>Pseudomonadati</taxon>
        <taxon>Myxococcota</taxon>
        <taxon>Myxococcia</taxon>
        <taxon>Myxococcales</taxon>
        <taxon>Cystobacterineae</taxon>
        <taxon>Myxococcaceae</taxon>
        <taxon>Myxococcaceae incertae sedis</taxon>
        <taxon>Candidatus Fimimonas</taxon>
    </lineage>
</organism>
<dbReference type="SUPFAM" id="SSF56300">
    <property type="entry name" value="Metallo-dependent phosphatases"/>
    <property type="match status" value="1"/>
</dbReference>
<accession>A0A9D1J846</accession>
<feature type="domain" description="Calcineurin-like phosphoesterase" evidence="1">
    <location>
        <begin position="60"/>
        <end position="177"/>
    </location>
</feature>
<name>A0A9D1J846_9BACT</name>
<reference evidence="2" key="2">
    <citation type="journal article" date="2021" name="PeerJ">
        <title>Extensive microbial diversity within the chicken gut microbiome revealed by metagenomics and culture.</title>
        <authorList>
            <person name="Gilroy R."/>
            <person name="Ravi A."/>
            <person name="Getino M."/>
            <person name="Pursley I."/>
            <person name="Horton D.L."/>
            <person name="Alikhan N.F."/>
            <person name="Baker D."/>
            <person name="Gharbi K."/>
            <person name="Hall N."/>
            <person name="Watson M."/>
            <person name="Adriaenssens E.M."/>
            <person name="Foster-Nyarko E."/>
            <person name="Jarju S."/>
            <person name="Secka A."/>
            <person name="Antonio M."/>
            <person name="Oren A."/>
            <person name="Chaudhuri R.R."/>
            <person name="La Ragione R."/>
            <person name="Hildebrand F."/>
            <person name="Pallen M.J."/>
        </authorList>
    </citation>
    <scope>NUCLEOTIDE SEQUENCE</scope>
    <source>
        <strain evidence="2">CHK121-14286</strain>
    </source>
</reference>
<comment type="caution">
    <text evidence="2">The sequence shown here is derived from an EMBL/GenBank/DDBJ whole genome shotgun (WGS) entry which is preliminary data.</text>
</comment>
<dbReference type="AlphaFoldDB" id="A0A9D1J846"/>
<dbReference type="PANTHER" id="PTHR32440">
    <property type="entry name" value="PHOSPHATASE DCR2-RELATED-RELATED"/>
    <property type="match status" value="1"/>
</dbReference>
<dbReference type="EMBL" id="DVHL01000035">
    <property type="protein sequence ID" value="HIR66038.1"/>
    <property type="molecule type" value="Genomic_DNA"/>
</dbReference>
<dbReference type="GO" id="GO:0005737">
    <property type="term" value="C:cytoplasm"/>
    <property type="evidence" value="ECO:0007669"/>
    <property type="project" value="TreeGrafter"/>
</dbReference>
<proteinExistence type="predicted"/>
<dbReference type="Proteomes" id="UP000824200">
    <property type="component" value="Unassembled WGS sequence"/>
</dbReference>